<dbReference type="InParanoid" id="A0A165GM87"/>
<dbReference type="AlphaFoldDB" id="A0A165GM87"/>
<dbReference type="Proteomes" id="UP000077266">
    <property type="component" value="Unassembled WGS sequence"/>
</dbReference>
<gene>
    <name evidence="2" type="ORF">EXIGLDRAFT_720099</name>
</gene>
<sequence length="392" mass="41724">MSEGGTPAPGTPVDPLGVLKTPSPASQLARMDDVRGTWTRAQHAVHKNFSTLALALNAEHDHTAKELLSLTDLVRPLVDLAQLHTSPSPSTSLGAATTVAHPAAPLAAAPAEPAVTQEEYDELVLAHNQSITALGAAQQTIASLQAALAVVESRVTTLSKTVSDGLDAAHARVTDVDAALIARITKLESAAGSARDSLEIQRKRPRVDSIEDQMFPAVTQAVAPPPAVLPRPVPQATYQPQAAVPSVPVPLPLPLPSTSALPFPGPAAAVPSAQFAAPPPLPLPLPQPLGRSNASQKAPTRSKDKSPFIYKVWIGPARWDEDNLKAQTEVSLLIQHHLDLARYFLQTRVYKHSGNHSYMVVAFAVKDKADEFYKDWSQKVTHVPVSMSQPLN</sequence>
<proteinExistence type="predicted"/>
<organism evidence="2 3">
    <name type="scientific">Exidia glandulosa HHB12029</name>
    <dbReference type="NCBI Taxonomy" id="1314781"/>
    <lineage>
        <taxon>Eukaryota</taxon>
        <taxon>Fungi</taxon>
        <taxon>Dikarya</taxon>
        <taxon>Basidiomycota</taxon>
        <taxon>Agaricomycotina</taxon>
        <taxon>Agaricomycetes</taxon>
        <taxon>Auriculariales</taxon>
        <taxon>Exidiaceae</taxon>
        <taxon>Exidia</taxon>
    </lineage>
</organism>
<dbReference type="EMBL" id="KV426042">
    <property type="protein sequence ID" value="KZV90726.1"/>
    <property type="molecule type" value="Genomic_DNA"/>
</dbReference>
<evidence type="ECO:0000313" key="2">
    <source>
        <dbReference type="EMBL" id="KZV90726.1"/>
    </source>
</evidence>
<evidence type="ECO:0000256" key="1">
    <source>
        <dbReference type="SAM" id="MobiDB-lite"/>
    </source>
</evidence>
<evidence type="ECO:0000313" key="3">
    <source>
        <dbReference type="Proteomes" id="UP000077266"/>
    </source>
</evidence>
<reference evidence="2 3" key="1">
    <citation type="journal article" date="2016" name="Mol. Biol. Evol.">
        <title>Comparative Genomics of Early-Diverging Mushroom-Forming Fungi Provides Insights into the Origins of Lignocellulose Decay Capabilities.</title>
        <authorList>
            <person name="Nagy L.G."/>
            <person name="Riley R."/>
            <person name="Tritt A."/>
            <person name="Adam C."/>
            <person name="Daum C."/>
            <person name="Floudas D."/>
            <person name="Sun H."/>
            <person name="Yadav J.S."/>
            <person name="Pangilinan J."/>
            <person name="Larsson K.H."/>
            <person name="Matsuura K."/>
            <person name="Barry K."/>
            <person name="Labutti K."/>
            <person name="Kuo R."/>
            <person name="Ohm R.A."/>
            <person name="Bhattacharya S.S."/>
            <person name="Shirouzu T."/>
            <person name="Yoshinaga Y."/>
            <person name="Martin F.M."/>
            <person name="Grigoriev I.V."/>
            <person name="Hibbett D.S."/>
        </authorList>
    </citation>
    <scope>NUCLEOTIDE SEQUENCE [LARGE SCALE GENOMIC DNA]</scope>
    <source>
        <strain evidence="2 3">HHB12029</strain>
    </source>
</reference>
<feature type="region of interest" description="Disordered" evidence="1">
    <location>
        <begin position="1"/>
        <end position="25"/>
    </location>
</feature>
<accession>A0A165GM87</accession>
<feature type="region of interest" description="Disordered" evidence="1">
    <location>
        <begin position="280"/>
        <end position="303"/>
    </location>
</feature>
<feature type="compositionally biased region" description="Polar residues" evidence="1">
    <location>
        <begin position="290"/>
        <end position="299"/>
    </location>
</feature>
<name>A0A165GM87_EXIGL</name>
<keyword evidence="3" id="KW-1185">Reference proteome</keyword>
<protein>
    <submittedName>
        <fullName evidence="2">Uncharacterized protein</fullName>
    </submittedName>
</protein>